<dbReference type="AlphaFoldDB" id="A0A6G0WFC4"/>
<sequence length="274" mass="30393">MKRSLATKHTREITASDAIHAIDNAATRSVEEVMDYVYRTVRGDEWDTQPACWITDYILGVQCFVSVASVLMFTSDNERSDDAFWSIFYLVVMGATATLGGLLHHVAFKAQTRFTTSDADATRCRRVFGLYVTQPTVDRAMRWMWRFVLGLTTLSNFCLIAGIAQRHLSAHVSTWIIFVAAVAYSGIAATAFFTMATSIMLVGFLPPLCFGSVAALSTLKSTWAFEVVALLFILAGGVIQAVQVSPSREHFNHNALAHLFLCASISTMTWQLYF</sequence>
<evidence type="ECO:0000256" key="1">
    <source>
        <dbReference type="SAM" id="Phobius"/>
    </source>
</evidence>
<feature type="transmembrane region" description="Helical" evidence="1">
    <location>
        <begin position="223"/>
        <end position="243"/>
    </location>
</feature>
<evidence type="ECO:0000313" key="2">
    <source>
        <dbReference type="EMBL" id="KAF0725076.1"/>
    </source>
</evidence>
<keyword evidence="1" id="KW-0472">Membrane</keyword>
<feature type="transmembrane region" description="Helical" evidence="1">
    <location>
        <begin position="87"/>
        <end position="108"/>
    </location>
</feature>
<keyword evidence="3" id="KW-1185">Reference proteome</keyword>
<dbReference type="VEuPathDB" id="FungiDB:AeMF1_011732"/>
<gene>
    <name evidence="2" type="ORF">Ae201684_016473</name>
</gene>
<protein>
    <recommendedName>
        <fullName evidence="4">Transmembrane protein</fullName>
    </recommendedName>
</protein>
<dbReference type="OrthoDB" id="70912at2759"/>
<name>A0A6G0WFC4_9STRA</name>
<feature type="transmembrane region" description="Helical" evidence="1">
    <location>
        <begin position="143"/>
        <end position="163"/>
    </location>
</feature>
<reference evidence="2 3" key="1">
    <citation type="submission" date="2019-07" db="EMBL/GenBank/DDBJ databases">
        <title>Genomics analysis of Aphanomyces spp. identifies a new class of oomycete effector associated with host adaptation.</title>
        <authorList>
            <person name="Gaulin E."/>
        </authorList>
    </citation>
    <scope>NUCLEOTIDE SEQUENCE [LARGE SCALE GENOMIC DNA]</scope>
    <source>
        <strain evidence="2 3">ATCC 201684</strain>
    </source>
</reference>
<feature type="transmembrane region" description="Helical" evidence="1">
    <location>
        <begin position="175"/>
        <end position="193"/>
    </location>
</feature>
<evidence type="ECO:0008006" key="4">
    <source>
        <dbReference type="Google" id="ProtNLM"/>
    </source>
</evidence>
<proteinExistence type="predicted"/>
<dbReference type="Proteomes" id="UP000481153">
    <property type="component" value="Unassembled WGS sequence"/>
</dbReference>
<dbReference type="Pfam" id="PF22285">
    <property type="entry name" value="DUF6962"/>
    <property type="match status" value="1"/>
</dbReference>
<feature type="transmembrane region" description="Helical" evidence="1">
    <location>
        <begin position="199"/>
        <end position="216"/>
    </location>
</feature>
<organism evidence="2 3">
    <name type="scientific">Aphanomyces euteiches</name>
    <dbReference type="NCBI Taxonomy" id="100861"/>
    <lineage>
        <taxon>Eukaryota</taxon>
        <taxon>Sar</taxon>
        <taxon>Stramenopiles</taxon>
        <taxon>Oomycota</taxon>
        <taxon>Saprolegniomycetes</taxon>
        <taxon>Saprolegniales</taxon>
        <taxon>Verrucalvaceae</taxon>
        <taxon>Aphanomyces</taxon>
    </lineage>
</organism>
<dbReference type="EMBL" id="VJMJ01000253">
    <property type="protein sequence ID" value="KAF0725076.1"/>
    <property type="molecule type" value="Genomic_DNA"/>
</dbReference>
<accession>A0A6G0WFC4</accession>
<keyword evidence="1" id="KW-1133">Transmembrane helix</keyword>
<evidence type="ECO:0000313" key="3">
    <source>
        <dbReference type="Proteomes" id="UP000481153"/>
    </source>
</evidence>
<comment type="caution">
    <text evidence="2">The sequence shown here is derived from an EMBL/GenBank/DDBJ whole genome shotgun (WGS) entry which is preliminary data.</text>
</comment>
<feature type="transmembrane region" description="Helical" evidence="1">
    <location>
        <begin position="255"/>
        <end position="273"/>
    </location>
</feature>
<keyword evidence="1" id="KW-0812">Transmembrane</keyword>
<dbReference type="InterPro" id="IPR054235">
    <property type="entry name" value="DUF6962"/>
</dbReference>
<feature type="transmembrane region" description="Helical" evidence="1">
    <location>
        <begin position="57"/>
        <end position="75"/>
    </location>
</feature>